<organism evidence="2">
    <name type="scientific">Oryza nivara</name>
    <name type="common">Indian wild rice</name>
    <name type="synonym">Oryza sativa f. spontanea</name>
    <dbReference type="NCBI Taxonomy" id="4536"/>
    <lineage>
        <taxon>Eukaryota</taxon>
        <taxon>Viridiplantae</taxon>
        <taxon>Streptophyta</taxon>
        <taxon>Embryophyta</taxon>
        <taxon>Tracheophyta</taxon>
        <taxon>Spermatophyta</taxon>
        <taxon>Magnoliopsida</taxon>
        <taxon>Liliopsida</taxon>
        <taxon>Poales</taxon>
        <taxon>Poaceae</taxon>
        <taxon>BOP clade</taxon>
        <taxon>Oryzoideae</taxon>
        <taxon>Oryzeae</taxon>
        <taxon>Oryzinae</taxon>
        <taxon>Oryza</taxon>
    </lineage>
</organism>
<feature type="region of interest" description="Disordered" evidence="1">
    <location>
        <begin position="82"/>
        <end position="120"/>
    </location>
</feature>
<feature type="region of interest" description="Disordered" evidence="1">
    <location>
        <begin position="1"/>
        <end position="64"/>
    </location>
</feature>
<dbReference type="Proteomes" id="UP000006591">
    <property type="component" value="Chromosome 1"/>
</dbReference>
<protein>
    <submittedName>
        <fullName evidence="2">Uncharacterized protein</fullName>
    </submittedName>
</protein>
<reference evidence="2" key="2">
    <citation type="submission" date="2018-04" db="EMBL/GenBank/DDBJ databases">
        <title>OnivRS2 (Oryza nivara Reference Sequence Version 2).</title>
        <authorList>
            <person name="Zhang J."/>
            <person name="Kudrna D."/>
            <person name="Lee S."/>
            <person name="Talag J."/>
            <person name="Rajasekar S."/>
            <person name="Welchert J."/>
            <person name="Hsing Y.-I."/>
            <person name="Wing R.A."/>
        </authorList>
    </citation>
    <scope>NUCLEOTIDE SEQUENCE [LARGE SCALE GENOMIC DNA]</scope>
</reference>
<reference evidence="2" key="1">
    <citation type="submission" date="2015-04" db="UniProtKB">
        <authorList>
            <consortium name="EnsemblPlants"/>
        </authorList>
    </citation>
    <scope>IDENTIFICATION</scope>
    <source>
        <strain evidence="2">SL10</strain>
    </source>
</reference>
<dbReference type="Gene3D" id="3.40.50.300">
    <property type="entry name" value="P-loop containing nucleotide triphosphate hydrolases"/>
    <property type="match status" value="1"/>
</dbReference>
<dbReference type="InterPro" id="IPR027417">
    <property type="entry name" value="P-loop_NTPase"/>
</dbReference>
<keyword evidence="3" id="KW-1185">Reference proteome</keyword>
<dbReference type="HOGENOM" id="CLU_1196512_0_0_1"/>
<name>A0A0E0FKY8_ORYNI</name>
<feature type="compositionally biased region" description="Low complexity" evidence="1">
    <location>
        <begin position="37"/>
        <end position="48"/>
    </location>
</feature>
<dbReference type="AlphaFoldDB" id="A0A0E0FKY8"/>
<sequence length="232" mass="25554">MRRRRHRGTQSQRQGGGAGDLPHLRQPPRRAAGQDLRASAGGRAQGGARHQHRRRRAPYNPRTAMESFLVAPVSRASAEQRACRSGRPGQRHHRGVRVQPSDKAMGLPDAAGDPVAPQTRRRVHRLRPGRLADTTAGLWRGWTYADAGFAHTGVVVRRRRASAVAEGEDVASARVLRGTHAAAASASQVVGCSCQVRLRRRAPTTRRRELPCSPREGESERGEEEKEMRGYI</sequence>
<dbReference type="OMA" id="QVVGCSC"/>
<feature type="compositionally biased region" description="Basic and acidic residues" evidence="1">
    <location>
        <begin position="206"/>
        <end position="232"/>
    </location>
</feature>
<proteinExistence type="predicted"/>
<evidence type="ECO:0000313" key="2">
    <source>
        <dbReference type="EnsemblPlants" id="ONIVA01G15940.1"/>
    </source>
</evidence>
<feature type="region of interest" description="Disordered" evidence="1">
    <location>
        <begin position="200"/>
        <end position="232"/>
    </location>
</feature>
<evidence type="ECO:0000256" key="1">
    <source>
        <dbReference type="SAM" id="MobiDB-lite"/>
    </source>
</evidence>
<accession>A0A0E0FKY8</accession>
<evidence type="ECO:0000313" key="3">
    <source>
        <dbReference type="Proteomes" id="UP000006591"/>
    </source>
</evidence>
<dbReference type="STRING" id="4536.A0A0E0FKY8"/>
<dbReference type="Gramene" id="ONIVA01G15940.1">
    <property type="protein sequence ID" value="ONIVA01G15940.1"/>
    <property type="gene ID" value="ONIVA01G15940"/>
</dbReference>
<dbReference type="EnsemblPlants" id="ONIVA01G15940.1">
    <property type="protein sequence ID" value="ONIVA01G15940.1"/>
    <property type="gene ID" value="ONIVA01G15940"/>
</dbReference>